<name>A0ABS5ZBP3_9GAMM</name>
<dbReference type="RefSeq" id="WP_215819460.1">
    <property type="nucleotide sequence ID" value="NZ_JAGSOY010000017.1"/>
</dbReference>
<dbReference type="Proteomes" id="UP000690515">
    <property type="component" value="Unassembled WGS sequence"/>
</dbReference>
<gene>
    <name evidence="2" type="ORF">KCG35_09515</name>
</gene>
<sequence>MRHKKTALAVAGFIFGSAIVGLVKLTESNTTPIKISENSVEAPEVKQDFHLPFLQEKVVHQTKEQKAKQVNNIGANTLWSVDEWQPTYDAEGLTYYETKTDSAVFSSLAPGQTLTFQIPQEQIPFSVTFSKQKKGFGDIDIVSGDIPNTTQGASVVKGKLDTHLTIITANSTYTVIVDNKTGKTKIIDEKERAKQQFIDENDGLIQPKVEEPLPPGIDKNQLTNNNVHGHEHS</sequence>
<organism evidence="2 3">
    <name type="scientific">Zooshikella harenae</name>
    <dbReference type="NCBI Taxonomy" id="2827238"/>
    <lineage>
        <taxon>Bacteria</taxon>
        <taxon>Pseudomonadati</taxon>
        <taxon>Pseudomonadota</taxon>
        <taxon>Gammaproteobacteria</taxon>
        <taxon>Oceanospirillales</taxon>
        <taxon>Zooshikellaceae</taxon>
        <taxon>Zooshikella</taxon>
    </lineage>
</organism>
<accession>A0ABS5ZBP3</accession>
<proteinExistence type="predicted"/>
<evidence type="ECO:0000313" key="3">
    <source>
        <dbReference type="Proteomes" id="UP000690515"/>
    </source>
</evidence>
<reference evidence="2 3" key="1">
    <citation type="submission" date="2021-04" db="EMBL/GenBank/DDBJ databases">
        <authorList>
            <person name="Pira H."/>
            <person name="Risdian C."/>
            <person name="Wink J."/>
        </authorList>
    </citation>
    <scope>NUCLEOTIDE SEQUENCE [LARGE SCALE GENOMIC DNA]</scope>
    <source>
        <strain evidence="2 3">WH53</strain>
    </source>
</reference>
<feature type="region of interest" description="Disordered" evidence="1">
    <location>
        <begin position="199"/>
        <end position="233"/>
    </location>
</feature>
<keyword evidence="3" id="KW-1185">Reference proteome</keyword>
<evidence type="ECO:0000313" key="2">
    <source>
        <dbReference type="EMBL" id="MBU2711298.1"/>
    </source>
</evidence>
<comment type="caution">
    <text evidence="2">The sequence shown here is derived from an EMBL/GenBank/DDBJ whole genome shotgun (WGS) entry which is preliminary data.</text>
</comment>
<dbReference type="EMBL" id="JAGSOY010000017">
    <property type="protein sequence ID" value="MBU2711298.1"/>
    <property type="molecule type" value="Genomic_DNA"/>
</dbReference>
<evidence type="ECO:0008006" key="4">
    <source>
        <dbReference type="Google" id="ProtNLM"/>
    </source>
</evidence>
<protein>
    <recommendedName>
        <fullName evidence="4">FecR protein domain-containing protein</fullName>
    </recommendedName>
</protein>
<evidence type="ECO:0000256" key="1">
    <source>
        <dbReference type="SAM" id="MobiDB-lite"/>
    </source>
</evidence>